<proteinExistence type="inferred from homology"/>
<dbReference type="NCBIfam" id="TIGR00125">
    <property type="entry name" value="cyt_tran_rel"/>
    <property type="match status" value="1"/>
</dbReference>
<evidence type="ECO:0000313" key="10">
    <source>
        <dbReference type="EMBL" id="MFD2640368.1"/>
    </source>
</evidence>
<dbReference type="SUPFAM" id="SSF52374">
    <property type="entry name" value="Nucleotidylyl transferase"/>
    <property type="match status" value="1"/>
</dbReference>
<dbReference type="NCBIfam" id="TIGR00018">
    <property type="entry name" value="panC"/>
    <property type="match status" value="1"/>
</dbReference>
<keyword evidence="5 9" id="KW-0566">Pantothenate biosynthesis</keyword>
<comment type="catalytic activity">
    <reaction evidence="8 9">
        <text>(R)-pantoate + beta-alanine + ATP = (R)-pantothenate + AMP + diphosphate + H(+)</text>
        <dbReference type="Rhea" id="RHEA:10912"/>
        <dbReference type="ChEBI" id="CHEBI:15378"/>
        <dbReference type="ChEBI" id="CHEBI:15980"/>
        <dbReference type="ChEBI" id="CHEBI:29032"/>
        <dbReference type="ChEBI" id="CHEBI:30616"/>
        <dbReference type="ChEBI" id="CHEBI:33019"/>
        <dbReference type="ChEBI" id="CHEBI:57966"/>
        <dbReference type="ChEBI" id="CHEBI:456215"/>
        <dbReference type="EC" id="6.3.2.1"/>
    </reaction>
</comment>
<evidence type="ECO:0000256" key="5">
    <source>
        <dbReference type="ARBA" id="ARBA00022655"/>
    </source>
</evidence>
<dbReference type="Pfam" id="PF02569">
    <property type="entry name" value="Pantoate_ligase"/>
    <property type="match status" value="1"/>
</dbReference>
<accession>A0ABW5QF09</accession>
<evidence type="ECO:0000256" key="9">
    <source>
        <dbReference type="HAMAP-Rule" id="MF_00158"/>
    </source>
</evidence>
<comment type="subunit">
    <text evidence="9">Homodimer.</text>
</comment>
<comment type="similarity">
    <text evidence="2 9">Belongs to the pantothenate synthetase family.</text>
</comment>
<dbReference type="PANTHER" id="PTHR21299:SF1">
    <property type="entry name" value="PANTOATE--BETA-ALANINE LIGASE"/>
    <property type="match status" value="1"/>
</dbReference>
<protein>
    <recommendedName>
        <fullName evidence="9">Pantothenate synthetase</fullName>
        <shortName evidence="9">PS</shortName>
        <ecNumber evidence="9">6.3.2.1</ecNumber>
    </recommendedName>
    <alternativeName>
        <fullName evidence="9">Pantoate--beta-alanine ligase</fullName>
    </alternativeName>
    <alternativeName>
        <fullName evidence="9">Pantoate-activating enzyme</fullName>
    </alternativeName>
</protein>
<dbReference type="InterPro" id="IPR042176">
    <property type="entry name" value="Pantoate_ligase_C"/>
</dbReference>
<feature type="binding site" evidence="9">
    <location>
        <begin position="184"/>
        <end position="187"/>
    </location>
    <ligand>
        <name>ATP</name>
        <dbReference type="ChEBI" id="CHEBI:30616"/>
    </ligand>
</feature>
<keyword evidence="11" id="KW-1185">Reference proteome</keyword>
<comment type="caution">
    <text evidence="10">The sequence shown here is derived from an EMBL/GenBank/DDBJ whole genome shotgun (WGS) entry which is preliminary data.</text>
</comment>
<dbReference type="PANTHER" id="PTHR21299">
    <property type="entry name" value="CYTIDYLATE KINASE/PANTOATE-BETA-ALANINE LIGASE"/>
    <property type="match status" value="1"/>
</dbReference>
<name>A0ABW5QF09_9BACI</name>
<evidence type="ECO:0000256" key="3">
    <source>
        <dbReference type="ARBA" id="ARBA00022490"/>
    </source>
</evidence>
<evidence type="ECO:0000256" key="4">
    <source>
        <dbReference type="ARBA" id="ARBA00022598"/>
    </source>
</evidence>
<feature type="binding site" evidence="9">
    <location>
        <begin position="30"/>
        <end position="37"/>
    </location>
    <ligand>
        <name>ATP</name>
        <dbReference type="ChEBI" id="CHEBI:30616"/>
    </ligand>
</feature>
<dbReference type="Gene3D" id="3.40.50.620">
    <property type="entry name" value="HUPs"/>
    <property type="match status" value="1"/>
</dbReference>
<comment type="function">
    <text evidence="9">Catalyzes the condensation of pantoate with beta-alanine in an ATP-dependent reaction via a pantoyl-adenylate intermediate.</text>
</comment>
<organism evidence="10 11">
    <name type="scientific">Piscibacillus salipiscarius</name>
    <dbReference type="NCBI Taxonomy" id="299480"/>
    <lineage>
        <taxon>Bacteria</taxon>
        <taxon>Bacillati</taxon>
        <taxon>Bacillota</taxon>
        <taxon>Bacilli</taxon>
        <taxon>Bacillales</taxon>
        <taxon>Bacillaceae</taxon>
        <taxon>Piscibacillus</taxon>
    </lineage>
</organism>
<evidence type="ECO:0000256" key="8">
    <source>
        <dbReference type="ARBA" id="ARBA00048258"/>
    </source>
</evidence>
<comment type="miscellaneous">
    <text evidence="9">The reaction proceeds by a bi uni uni bi ping pong mechanism.</text>
</comment>
<dbReference type="EC" id="6.3.2.1" evidence="9"/>
<dbReference type="CDD" id="cd00560">
    <property type="entry name" value="PanC"/>
    <property type="match status" value="1"/>
</dbReference>
<feature type="binding site" evidence="9">
    <location>
        <position position="176"/>
    </location>
    <ligand>
        <name>ATP</name>
        <dbReference type="ChEBI" id="CHEBI:30616"/>
    </ligand>
</feature>
<evidence type="ECO:0000256" key="6">
    <source>
        <dbReference type="ARBA" id="ARBA00022741"/>
    </source>
</evidence>
<dbReference type="HAMAP" id="MF_00158">
    <property type="entry name" value="PanC"/>
    <property type="match status" value="1"/>
</dbReference>
<dbReference type="InterPro" id="IPR014729">
    <property type="entry name" value="Rossmann-like_a/b/a_fold"/>
</dbReference>
<feature type="binding site" evidence="9">
    <location>
        <position position="61"/>
    </location>
    <ligand>
        <name>(R)-pantoate</name>
        <dbReference type="ChEBI" id="CHEBI:15980"/>
    </ligand>
</feature>
<keyword evidence="6 9" id="KW-0547">Nucleotide-binding</keyword>
<evidence type="ECO:0000256" key="1">
    <source>
        <dbReference type="ARBA" id="ARBA00004990"/>
    </source>
</evidence>
<evidence type="ECO:0000313" key="11">
    <source>
        <dbReference type="Proteomes" id="UP001597452"/>
    </source>
</evidence>
<evidence type="ECO:0000256" key="7">
    <source>
        <dbReference type="ARBA" id="ARBA00022840"/>
    </source>
</evidence>
<reference evidence="11" key="1">
    <citation type="journal article" date="2019" name="Int. J. Syst. Evol. Microbiol.">
        <title>The Global Catalogue of Microorganisms (GCM) 10K type strain sequencing project: providing services to taxonomists for standard genome sequencing and annotation.</title>
        <authorList>
            <consortium name="The Broad Institute Genomics Platform"/>
            <consortium name="The Broad Institute Genome Sequencing Center for Infectious Disease"/>
            <person name="Wu L."/>
            <person name="Ma J."/>
        </authorList>
    </citation>
    <scope>NUCLEOTIDE SEQUENCE [LARGE SCALE GENOMIC DNA]</scope>
    <source>
        <strain evidence="11">TISTR 1571</strain>
    </source>
</reference>
<dbReference type="RefSeq" id="WP_377330522.1">
    <property type="nucleotide sequence ID" value="NZ_JBHUMZ010000053.1"/>
</dbReference>
<feature type="binding site" evidence="9">
    <location>
        <position position="153"/>
    </location>
    <ligand>
        <name>(R)-pantoate</name>
        <dbReference type="ChEBI" id="CHEBI:15980"/>
    </ligand>
</feature>
<keyword evidence="4 9" id="KW-0436">Ligase</keyword>
<comment type="pathway">
    <text evidence="1 9">Cofactor biosynthesis; (R)-pantothenate biosynthesis; (R)-pantothenate from (R)-pantoate and beta-alanine: step 1/1.</text>
</comment>
<dbReference type="Proteomes" id="UP001597452">
    <property type="component" value="Unassembled WGS sequence"/>
</dbReference>
<dbReference type="InterPro" id="IPR004821">
    <property type="entry name" value="Cyt_trans-like"/>
</dbReference>
<evidence type="ECO:0000256" key="2">
    <source>
        <dbReference type="ARBA" id="ARBA00009256"/>
    </source>
</evidence>
<dbReference type="EMBL" id="JBHUMZ010000053">
    <property type="protein sequence ID" value="MFD2640368.1"/>
    <property type="molecule type" value="Genomic_DNA"/>
</dbReference>
<sequence>MLTLNTIKDMIQYINKEKRSQRTIGFVPTMGYLHSGHRALIDQSKKDNDITIVSIFVNPLQFNQSSDLEQYPRDFERDAAILKKDGVDVVFHPTADEMYPNQPSIEMNVTKRTDVLCGTSRPGHFEGVVMVLTKLFNIVNPDKVYFGSKDAQQVAVVDALIKDLNFNIKLIPVSTIREADGLALSSRNVHLNPYERDEAAHIYQSLLKGQRYIMDNADWKRNEVINITKSYLSEHTTGKIDYVDCLSFPNLNKDIESKHDIIIAVAVYYEKARLIDNLILDSSGAIKYGSE</sequence>
<comment type="subcellular location">
    <subcellularLocation>
        <location evidence="9">Cytoplasm</location>
    </subcellularLocation>
</comment>
<dbReference type="InterPro" id="IPR003721">
    <property type="entry name" value="Pantoate_ligase"/>
</dbReference>
<dbReference type="Gene3D" id="3.30.1300.10">
    <property type="entry name" value="Pantoate-beta-alanine ligase, C-terminal domain"/>
    <property type="match status" value="1"/>
</dbReference>
<gene>
    <name evidence="9 10" type="primary">panC</name>
    <name evidence="10" type="ORF">ACFSW4_15970</name>
</gene>
<keyword evidence="7 9" id="KW-0067">ATP-binding</keyword>
<feature type="binding site" evidence="9">
    <location>
        <begin position="147"/>
        <end position="150"/>
    </location>
    <ligand>
        <name>ATP</name>
        <dbReference type="ChEBI" id="CHEBI:30616"/>
    </ligand>
</feature>
<keyword evidence="3 9" id="KW-0963">Cytoplasm</keyword>
<dbReference type="GO" id="GO:0004592">
    <property type="term" value="F:pantoate-beta-alanine ligase activity"/>
    <property type="evidence" value="ECO:0007669"/>
    <property type="project" value="UniProtKB-EC"/>
</dbReference>
<feature type="active site" description="Proton donor" evidence="9">
    <location>
        <position position="37"/>
    </location>
</feature>
<feature type="binding site" evidence="9">
    <location>
        <position position="61"/>
    </location>
    <ligand>
        <name>beta-alanine</name>
        <dbReference type="ChEBI" id="CHEBI:57966"/>
    </ligand>
</feature>